<gene>
    <name evidence="1" type="ORF">L1987_49431</name>
</gene>
<organism evidence="1 2">
    <name type="scientific">Smallanthus sonchifolius</name>
    <dbReference type="NCBI Taxonomy" id="185202"/>
    <lineage>
        <taxon>Eukaryota</taxon>
        <taxon>Viridiplantae</taxon>
        <taxon>Streptophyta</taxon>
        <taxon>Embryophyta</taxon>
        <taxon>Tracheophyta</taxon>
        <taxon>Spermatophyta</taxon>
        <taxon>Magnoliopsida</taxon>
        <taxon>eudicotyledons</taxon>
        <taxon>Gunneridae</taxon>
        <taxon>Pentapetalae</taxon>
        <taxon>asterids</taxon>
        <taxon>campanulids</taxon>
        <taxon>Asterales</taxon>
        <taxon>Asteraceae</taxon>
        <taxon>Asteroideae</taxon>
        <taxon>Heliantheae alliance</taxon>
        <taxon>Millerieae</taxon>
        <taxon>Smallanthus</taxon>
    </lineage>
</organism>
<evidence type="ECO:0000313" key="1">
    <source>
        <dbReference type="EMBL" id="KAI3774868.1"/>
    </source>
</evidence>
<accession>A0ACB9FVA9</accession>
<reference evidence="2" key="1">
    <citation type="journal article" date="2022" name="Mol. Ecol. Resour.">
        <title>The genomes of chicory, endive, great burdock and yacon provide insights into Asteraceae palaeo-polyploidization history and plant inulin production.</title>
        <authorList>
            <person name="Fan W."/>
            <person name="Wang S."/>
            <person name="Wang H."/>
            <person name="Wang A."/>
            <person name="Jiang F."/>
            <person name="Liu H."/>
            <person name="Zhao H."/>
            <person name="Xu D."/>
            <person name="Zhang Y."/>
        </authorList>
    </citation>
    <scope>NUCLEOTIDE SEQUENCE [LARGE SCALE GENOMIC DNA]</scope>
    <source>
        <strain evidence="2">cv. Yunnan</strain>
    </source>
</reference>
<dbReference type="EMBL" id="CM042033">
    <property type="protein sequence ID" value="KAI3774868.1"/>
    <property type="molecule type" value="Genomic_DNA"/>
</dbReference>
<evidence type="ECO:0000313" key="2">
    <source>
        <dbReference type="Proteomes" id="UP001056120"/>
    </source>
</evidence>
<reference evidence="1 2" key="2">
    <citation type="journal article" date="2022" name="Mol. Ecol. Resour.">
        <title>The genomes of chicory, endive, great burdock and yacon provide insights into Asteraceae paleo-polyploidization history and plant inulin production.</title>
        <authorList>
            <person name="Fan W."/>
            <person name="Wang S."/>
            <person name="Wang H."/>
            <person name="Wang A."/>
            <person name="Jiang F."/>
            <person name="Liu H."/>
            <person name="Zhao H."/>
            <person name="Xu D."/>
            <person name="Zhang Y."/>
        </authorList>
    </citation>
    <scope>NUCLEOTIDE SEQUENCE [LARGE SCALE GENOMIC DNA]</scope>
    <source>
        <strain evidence="2">cv. Yunnan</strain>
        <tissue evidence="1">Leaves</tissue>
    </source>
</reference>
<dbReference type="Proteomes" id="UP001056120">
    <property type="component" value="Linkage Group LG16"/>
</dbReference>
<sequence length="341" mass="37926">MLLTLVLFIIIQTPFHTTSGGTAKFREKMANIPTRFKRITAALDDDARARLCQSSGSEHSANSATDLSDLVDSFFDGDDDDRGKSYSENEARDHLEETEYQKAESFYGTDSDTKEMLIDLIGGGADDEDDRAKGAIRSGVETACRNFENSSSEGFKRHLMTVLRQLGFDAGLCKSRWEKTGRHPAGEYEYIDVLISGDRYIVEVSLGAEFTIARPTKTYQSLLEIIPKITVIKPNDLKKVVRLMCAAMRDSLKTRDMLVSPWRKNGYMQTKWLGSYKRTTNSLPSRSTEATAYGGGEFNGESFLGFEYSPVAVGGKNYCRKEVGKMHVVGNLKALMLSGMS</sequence>
<name>A0ACB9FVA9_9ASTR</name>
<comment type="caution">
    <text evidence="1">The sequence shown here is derived from an EMBL/GenBank/DDBJ whole genome shotgun (WGS) entry which is preliminary data.</text>
</comment>
<proteinExistence type="predicted"/>
<protein>
    <submittedName>
        <fullName evidence="1">Uncharacterized protein</fullName>
    </submittedName>
</protein>
<keyword evidence="2" id="KW-1185">Reference proteome</keyword>